<feature type="region of interest" description="Disordered" evidence="2">
    <location>
        <begin position="485"/>
        <end position="507"/>
    </location>
</feature>
<organism evidence="3 4">
    <name type="scientific">Rhizoctonia solani</name>
    <dbReference type="NCBI Taxonomy" id="456999"/>
    <lineage>
        <taxon>Eukaryota</taxon>
        <taxon>Fungi</taxon>
        <taxon>Dikarya</taxon>
        <taxon>Basidiomycota</taxon>
        <taxon>Agaricomycotina</taxon>
        <taxon>Agaricomycetes</taxon>
        <taxon>Cantharellales</taxon>
        <taxon>Ceratobasidiaceae</taxon>
        <taxon>Rhizoctonia</taxon>
    </lineage>
</organism>
<feature type="region of interest" description="Disordered" evidence="2">
    <location>
        <begin position="1"/>
        <end position="31"/>
    </location>
</feature>
<evidence type="ECO:0000256" key="2">
    <source>
        <dbReference type="SAM" id="MobiDB-lite"/>
    </source>
</evidence>
<proteinExistence type="predicted"/>
<name>A0A0K6FXG3_9AGAM</name>
<gene>
    <name evidence="3" type="ORF">RSOLAG22IIIB_09135</name>
</gene>
<feature type="compositionally biased region" description="Low complexity" evidence="2">
    <location>
        <begin position="428"/>
        <end position="437"/>
    </location>
</feature>
<evidence type="ECO:0000313" key="4">
    <source>
        <dbReference type="Proteomes" id="UP000044841"/>
    </source>
</evidence>
<keyword evidence="1" id="KW-0175">Coiled coil</keyword>
<dbReference type="EMBL" id="CYGV01001197">
    <property type="protein sequence ID" value="CUA70798.1"/>
    <property type="molecule type" value="Genomic_DNA"/>
</dbReference>
<protein>
    <submittedName>
        <fullName evidence="3">Uncharacterized protein</fullName>
    </submittedName>
</protein>
<reference evidence="3 4" key="1">
    <citation type="submission" date="2015-07" db="EMBL/GenBank/DDBJ databases">
        <authorList>
            <person name="Noorani M."/>
        </authorList>
    </citation>
    <scope>NUCLEOTIDE SEQUENCE [LARGE SCALE GENOMIC DNA]</scope>
    <source>
        <strain evidence="3">BBA 69670</strain>
    </source>
</reference>
<dbReference type="AlphaFoldDB" id="A0A0K6FXG3"/>
<accession>A0A0K6FXG3</accession>
<evidence type="ECO:0000313" key="3">
    <source>
        <dbReference type="EMBL" id="CUA70798.1"/>
    </source>
</evidence>
<keyword evidence="4" id="KW-1185">Reference proteome</keyword>
<sequence>MSEPTTSGTAEMAAISDSKPIGGKNEKPLTPSVNRQQNAAALQQIIALTNRLKSATEQIDAQNITIVELQNRDEENKQAINKLTLRIDSCEKSNKVIQATLDMVTKSIGIDLNQILHASDTSGGTSAPSHAGDLTEAEEEKVASIVKAAILRLYGMTKFSPKDHGIYPLVSKDHMEWPHKYEGNRRVNFHRFNFGKDFTYASPCNNDSFQAWIDLSLSQGAVLVGGDQLPSRVLNRNSVTKHCITHFRYLQRRVREYFGKDSVPVAGIKRRGEGLDEPMAGESQVIGIPGTMAAGSSLDGSQILLDPSLIAGPVEYPPMAATDPMSSRLNTEDIKPTVKKEKNTKENMRSRSQGKLAIRTRKRNALEGINETYKLPKYDGFFTIGGTSDDEAVDVTNEKGEVVEEFHARPWAFASDERVKCQVAVDATQDPQPNPRQTTRRRGTNMVDTPPISKIVKTGVLSWMVKPEILKKNPQWLTQHRVYPSGPEWGEEEPKDPPRKSKASKRVKLEDVSTNLDQIHKAQEEFQVAQQRVDEYENATLTEGGPANSGAPM</sequence>
<feature type="coiled-coil region" evidence="1">
    <location>
        <begin position="38"/>
        <end position="72"/>
    </location>
</feature>
<dbReference type="Proteomes" id="UP000044841">
    <property type="component" value="Unassembled WGS sequence"/>
</dbReference>
<evidence type="ECO:0000256" key="1">
    <source>
        <dbReference type="SAM" id="Coils"/>
    </source>
</evidence>
<feature type="region of interest" description="Disordered" evidence="2">
    <location>
        <begin position="428"/>
        <end position="450"/>
    </location>
</feature>